<comment type="caution">
    <text evidence="1">The sequence shown here is derived from an EMBL/GenBank/DDBJ whole genome shotgun (WGS) entry which is preliminary data.</text>
</comment>
<keyword evidence="2" id="KW-1185">Reference proteome</keyword>
<evidence type="ECO:0000313" key="1">
    <source>
        <dbReference type="EMBL" id="KAJ8734546.1"/>
    </source>
</evidence>
<protein>
    <submittedName>
        <fullName evidence="1">Uncharacterized protein</fullName>
    </submittedName>
</protein>
<accession>A0ACC2R5Z5</accession>
<sequence length="1197" mass="134389">METITDEDLKDINKLDTVYNIDENANQSSKILSALTTEDLGSPQLTLNAQYHAVTRKRFTYDPIRTLSPIENRRGRWSRGQTMKFSTGSSSSSLASDSLSRKSTLCIYTEVDAPTMPQPCERMDSSSEAMELRRELDAVRNALQQQSESVLKQRHQLVEAGHALAARDKKAAQERRLRQDQLALVLRSLVLLESRLTREQKQIHVALHQKEKIIKTQQEEIAKLKARKSYCSNCQQLLGFTSEQTNIETDPEFQSLESTDSRFQNTFVRSCSYRERNSPPVFQKNTRLSKSFQYQLPKSEIVYCNTSSSEEGNTASIGSKGTFIKNKQAFVRRDVFRRSRKYSGRKNNNKYADNMQKGYNNQANNSSSAEECIGMSYQVNHDDEITASQIANDIRKASLKIDQLIGEAAKKEQENTASESEKTYSTKMEGLHGIKRQASDEIKANRQLFLNNVLSEEVAEKPWYCNVSDPEQEGDCLDQRPLSNKSKSTDDLLGVNFNSGIHDAGLVAAKNEVLCNNIMNNNERFSSRFDDKNNNIESNLNKHTASAEVNENWYASTSDADENPTNEIYKNNPVLECVNQILLQNSLDDSSNDNSKSSEAPSPKASTKRVQFSTLNSISYDEKVRSNNTSNTLPRSDKRANKIVKFSLETASEHSYEVPNTAQGFQYEIQSLYSNEYEPIITKGNDSKPAPLPRTVHANEKPAVPKIRGSIVKNMAANLENRNVNNVVERKIDNDLGSMKIFNKRKVPRTPPALPPKPKNLSAKWKAENTVKQMTEQLDSEAVAANQRVADVKTRKVGQVATVNSIEPDYCSISEINVPVVSNGKRELLLTQPTVEIHNEQYPVHAVSPRNSVAKVVSLPRIQNKISDKDIPKLPHVTEIIIPDEDEKSTEEQSRSFQQTTDSYLTNFAMHPLQPKLDPRASIQMGNTVSSILSEINKGGKGGNKQINLTELDNQFNHTPEKNQSNNAELHKAEYFDDMDKFDLSQNFEEFKIDDELGSIVAEEYRISSGSSDGSMSDVVTENLTNVPDKDKQHNTTTKDDNGNAENFLENNDSALSKGSSKNAKLSNKPDLLSNIENLETESVRNSDIESSNSSGSNSGSYNTVKCEPRMVLNNNPEINAPKTKGTFDFFLETSGLSSKSIFTPSKHYLGLRPPSANHKSVLKPRDIKMRVKNTITTNKINEKPMTTAIKYFEPYV</sequence>
<dbReference type="EMBL" id="CM056781">
    <property type="protein sequence ID" value="KAJ8734546.1"/>
    <property type="molecule type" value="Genomic_DNA"/>
</dbReference>
<organism evidence="1 2">
    <name type="scientific">Mythimna loreyi</name>
    <dbReference type="NCBI Taxonomy" id="667449"/>
    <lineage>
        <taxon>Eukaryota</taxon>
        <taxon>Metazoa</taxon>
        <taxon>Ecdysozoa</taxon>
        <taxon>Arthropoda</taxon>
        <taxon>Hexapoda</taxon>
        <taxon>Insecta</taxon>
        <taxon>Pterygota</taxon>
        <taxon>Neoptera</taxon>
        <taxon>Endopterygota</taxon>
        <taxon>Lepidoptera</taxon>
        <taxon>Glossata</taxon>
        <taxon>Ditrysia</taxon>
        <taxon>Noctuoidea</taxon>
        <taxon>Noctuidae</taxon>
        <taxon>Noctuinae</taxon>
        <taxon>Hadenini</taxon>
        <taxon>Mythimna</taxon>
    </lineage>
</organism>
<evidence type="ECO:0000313" key="2">
    <source>
        <dbReference type="Proteomes" id="UP001231649"/>
    </source>
</evidence>
<name>A0ACC2R5Z5_9NEOP</name>
<gene>
    <name evidence="1" type="ORF">PYW08_013796</name>
</gene>
<dbReference type="Proteomes" id="UP001231649">
    <property type="component" value="Chromosome 5"/>
</dbReference>
<reference evidence="1" key="1">
    <citation type="submission" date="2023-03" db="EMBL/GenBank/DDBJ databases">
        <title>Chromosome-level genomes of two armyworms, Mythimna separata and Mythimna loreyi, provide insights into the biosynthesis and reception of sex pheromones.</title>
        <authorList>
            <person name="Zhao H."/>
        </authorList>
    </citation>
    <scope>NUCLEOTIDE SEQUENCE</scope>
    <source>
        <strain evidence="1">BeijingLab</strain>
    </source>
</reference>
<proteinExistence type="predicted"/>